<keyword evidence="2" id="KW-0812">Transmembrane</keyword>
<name>A0AAE0WWT2_9PEZI</name>
<comment type="caution">
    <text evidence="3">The sequence shown here is derived from an EMBL/GenBank/DDBJ whole genome shotgun (WGS) entry which is preliminary data.</text>
</comment>
<organism evidence="3 4">
    <name type="scientific">Recurvomyces mirabilis</name>
    <dbReference type="NCBI Taxonomy" id="574656"/>
    <lineage>
        <taxon>Eukaryota</taxon>
        <taxon>Fungi</taxon>
        <taxon>Dikarya</taxon>
        <taxon>Ascomycota</taxon>
        <taxon>Pezizomycotina</taxon>
        <taxon>Dothideomycetes</taxon>
        <taxon>Dothideomycetidae</taxon>
        <taxon>Mycosphaerellales</taxon>
        <taxon>Teratosphaeriaceae</taxon>
        <taxon>Recurvomyces</taxon>
    </lineage>
</organism>
<evidence type="ECO:0000256" key="2">
    <source>
        <dbReference type="SAM" id="Phobius"/>
    </source>
</evidence>
<keyword evidence="2" id="KW-0472">Membrane</keyword>
<proteinExistence type="predicted"/>
<dbReference type="Proteomes" id="UP001274830">
    <property type="component" value="Unassembled WGS sequence"/>
</dbReference>
<gene>
    <name evidence="3" type="ORF">LTR78_000262</name>
</gene>
<evidence type="ECO:0000313" key="4">
    <source>
        <dbReference type="Proteomes" id="UP001274830"/>
    </source>
</evidence>
<keyword evidence="2" id="KW-1133">Transmembrane helix</keyword>
<keyword evidence="4" id="KW-1185">Reference proteome</keyword>
<sequence length="130" mass="15437">MPQDFTTIVESIATISIILAGLWTLFLFCVAFGGDVDRWEDHEHCRRVRGRRVRDHRLQRVRLARHMYAYKRRGPHPPRKQVPDFRPRRRPDPEAVRRARERDLWSTDSPSGESEDGLLVVQRRRLDRVG</sequence>
<evidence type="ECO:0000256" key="1">
    <source>
        <dbReference type="SAM" id="MobiDB-lite"/>
    </source>
</evidence>
<dbReference type="AlphaFoldDB" id="A0AAE0WWT2"/>
<evidence type="ECO:0000313" key="3">
    <source>
        <dbReference type="EMBL" id="KAK3679886.1"/>
    </source>
</evidence>
<feature type="transmembrane region" description="Helical" evidence="2">
    <location>
        <begin position="12"/>
        <end position="33"/>
    </location>
</feature>
<feature type="compositionally biased region" description="Basic residues" evidence="1">
    <location>
        <begin position="70"/>
        <end position="79"/>
    </location>
</feature>
<protein>
    <submittedName>
        <fullName evidence="3">Uncharacterized protein</fullName>
    </submittedName>
</protein>
<feature type="compositionally biased region" description="Basic and acidic residues" evidence="1">
    <location>
        <begin position="81"/>
        <end position="105"/>
    </location>
</feature>
<dbReference type="EMBL" id="JAUTXT010000001">
    <property type="protein sequence ID" value="KAK3679886.1"/>
    <property type="molecule type" value="Genomic_DNA"/>
</dbReference>
<reference evidence="3" key="1">
    <citation type="submission" date="2023-07" db="EMBL/GenBank/DDBJ databases">
        <title>Black Yeasts Isolated from many extreme environments.</title>
        <authorList>
            <person name="Coleine C."/>
            <person name="Stajich J.E."/>
            <person name="Selbmann L."/>
        </authorList>
    </citation>
    <scope>NUCLEOTIDE SEQUENCE</scope>
    <source>
        <strain evidence="3">CCFEE 5485</strain>
    </source>
</reference>
<feature type="region of interest" description="Disordered" evidence="1">
    <location>
        <begin position="70"/>
        <end position="118"/>
    </location>
</feature>
<accession>A0AAE0WWT2</accession>